<gene>
    <name evidence="1" type="ORF">COLO4_08287</name>
</gene>
<dbReference type="AlphaFoldDB" id="A0A1R3KGG6"/>
<sequence length="53" mass="6127">MAKGTPYILYKVRRNNWLPRILRTTKSKKSVEEEPEIVKKLQGLDVIAVSDDV</sequence>
<evidence type="ECO:0000313" key="2">
    <source>
        <dbReference type="Proteomes" id="UP000187203"/>
    </source>
</evidence>
<dbReference type="EMBL" id="AWUE01013700">
    <property type="protein sequence ID" value="OMP06171.1"/>
    <property type="molecule type" value="Genomic_DNA"/>
</dbReference>
<accession>A0A1R3KGG6</accession>
<comment type="caution">
    <text evidence="1">The sequence shown here is derived from an EMBL/GenBank/DDBJ whole genome shotgun (WGS) entry which is preliminary data.</text>
</comment>
<proteinExistence type="predicted"/>
<protein>
    <submittedName>
        <fullName evidence="1">Protein disulfide-isomerase TMX3-like protein</fullName>
    </submittedName>
</protein>
<keyword evidence="2" id="KW-1185">Reference proteome</keyword>
<name>A0A1R3KGG6_9ROSI</name>
<organism evidence="1 2">
    <name type="scientific">Corchorus olitorius</name>
    <dbReference type="NCBI Taxonomy" id="93759"/>
    <lineage>
        <taxon>Eukaryota</taxon>
        <taxon>Viridiplantae</taxon>
        <taxon>Streptophyta</taxon>
        <taxon>Embryophyta</taxon>
        <taxon>Tracheophyta</taxon>
        <taxon>Spermatophyta</taxon>
        <taxon>Magnoliopsida</taxon>
        <taxon>eudicotyledons</taxon>
        <taxon>Gunneridae</taxon>
        <taxon>Pentapetalae</taxon>
        <taxon>rosids</taxon>
        <taxon>malvids</taxon>
        <taxon>Malvales</taxon>
        <taxon>Malvaceae</taxon>
        <taxon>Grewioideae</taxon>
        <taxon>Apeibeae</taxon>
        <taxon>Corchorus</taxon>
    </lineage>
</organism>
<evidence type="ECO:0000313" key="1">
    <source>
        <dbReference type="EMBL" id="OMP06171.1"/>
    </source>
</evidence>
<dbReference type="Proteomes" id="UP000187203">
    <property type="component" value="Unassembled WGS sequence"/>
</dbReference>
<reference evidence="2" key="1">
    <citation type="submission" date="2013-09" db="EMBL/GenBank/DDBJ databases">
        <title>Corchorus olitorius genome sequencing.</title>
        <authorList>
            <person name="Alam M."/>
            <person name="Haque M.S."/>
            <person name="Islam M.S."/>
            <person name="Emdad E.M."/>
            <person name="Islam M.M."/>
            <person name="Ahmed B."/>
            <person name="Halim A."/>
            <person name="Hossen Q.M.M."/>
            <person name="Hossain M.Z."/>
            <person name="Ahmed R."/>
            <person name="Khan M.M."/>
            <person name="Islam R."/>
            <person name="Rashid M.M."/>
            <person name="Khan S.A."/>
            <person name="Rahman M.S."/>
            <person name="Alam M."/>
            <person name="Yahiya A.S."/>
            <person name="Khan M.S."/>
            <person name="Azam M.S."/>
            <person name="Haque T."/>
            <person name="Lashkar M.Z.H."/>
            <person name="Akhand A.I."/>
            <person name="Morshed G."/>
            <person name="Roy S."/>
            <person name="Uddin K.S."/>
            <person name="Rabeya T."/>
            <person name="Hossain A.S."/>
            <person name="Chowdhury A."/>
            <person name="Snigdha A.R."/>
            <person name="Mortoza M.S."/>
            <person name="Matin S.A."/>
            <person name="Hoque S.M.E."/>
            <person name="Islam M.K."/>
            <person name="Roy D.K."/>
            <person name="Haider R."/>
            <person name="Moosa M.M."/>
            <person name="Elias S.M."/>
            <person name="Hasan A.M."/>
            <person name="Jahan S."/>
            <person name="Shafiuddin M."/>
            <person name="Mahmood N."/>
            <person name="Shommy N.S."/>
        </authorList>
    </citation>
    <scope>NUCLEOTIDE SEQUENCE [LARGE SCALE GENOMIC DNA]</scope>
    <source>
        <strain evidence="2">cv. O-4</strain>
    </source>
</reference>